<evidence type="ECO:0000313" key="2">
    <source>
        <dbReference type="EMBL" id="GLZ81283.1"/>
    </source>
</evidence>
<name>A0A9W6SSJ2_9ACTN</name>
<organism evidence="2 3">
    <name type="scientific">Actinorhabdospora filicis</name>
    <dbReference type="NCBI Taxonomy" id="1785913"/>
    <lineage>
        <taxon>Bacteria</taxon>
        <taxon>Bacillati</taxon>
        <taxon>Actinomycetota</taxon>
        <taxon>Actinomycetes</taxon>
        <taxon>Micromonosporales</taxon>
        <taxon>Micromonosporaceae</taxon>
        <taxon>Actinorhabdospora</taxon>
    </lineage>
</organism>
<evidence type="ECO:0000313" key="3">
    <source>
        <dbReference type="Proteomes" id="UP001165079"/>
    </source>
</evidence>
<dbReference type="InterPro" id="IPR024078">
    <property type="entry name" value="LmbE-like_dom_sf"/>
</dbReference>
<dbReference type="GO" id="GO:0016811">
    <property type="term" value="F:hydrolase activity, acting on carbon-nitrogen (but not peptide) bonds, in linear amides"/>
    <property type="evidence" value="ECO:0007669"/>
    <property type="project" value="TreeGrafter"/>
</dbReference>
<keyword evidence="1" id="KW-0862">Zinc</keyword>
<dbReference type="PANTHER" id="PTHR12993:SF28">
    <property type="entry name" value="LMBE FAMILY PROTEIN"/>
    <property type="match status" value="1"/>
</dbReference>
<dbReference type="SUPFAM" id="SSF102588">
    <property type="entry name" value="LmbE-like"/>
    <property type="match status" value="1"/>
</dbReference>
<accession>A0A9W6SSJ2</accession>
<dbReference type="Gene3D" id="3.40.50.10320">
    <property type="entry name" value="LmbE-like"/>
    <property type="match status" value="1"/>
</dbReference>
<dbReference type="Proteomes" id="UP001165079">
    <property type="component" value="Unassembled WGS sequence"/>
</dbReference>
<gene>
    <name evidence="2" type="ORF">Afil01_60900</name>
</gene>
<dbReference type="InterPro" id="IPR003737">
    <property type="entry name" value="GlcNAc_PI_deacetylase-related"/>
</dbReference>
<protein>
    <submittedName>
        <fullName evidence="2">GlcNAc-PI de-N-acetylase</fullName>
    </submittedName>
</protein>
<dbReference type="AlphaFoldDB" id="A0A9W6SSJ2"/>
<keyword evidence="3" id="KW-1185">Reference proteome</keyword>
<dbReference type="GO" id="GO:0016137">
    <property type="term" value="P:glycoside metabolic process"/>
    <property type="evidence" value="ECO:0007669"/>
    <property type="project" value="UniProtKB-ARBA"/>
</dbReference>
<dbReference type="EMBL" id="BSTX01000005">
    <property type="protein sequence ID" value="GLZ81283.1"/>
    <property type="molecule type" value="Genomic_DNA"/>
</dbReference>
<dbReference type="PANTHER" id="PTHR12993">
    <property type="entry name" value="N-ACETYLGLUCOSAMINYL-PHOSPHATIDYLINOSITOL DE-N-ACETYLASE-RELATED"/>
    <property type="match status" value="1"/>
</dbReference>
<sequence>MEITGIHANLSDPRIRKSVPRNSSRLQPMTDLQPMPEDWTRALAIVAHPDDMEYGAGGAVAAWTAQGKEVAYVMVSRGEAGIDGMSPEECAPVREAEQIASAAAVGVSTVEFLDHKDGLIQAGIELRRDLTRVIRRHKPELIITLNRRDHWQPGSWNSADHRAVGDSVLDAAFDSGNRWIHTELIDEGHQPWQGVRWVALANSPQSTHAVDITGTLERAIASLAEHKAYIGALSDQAPEAYARQFLTMVGKGGGERFGCELATPFELISLG</sequence>
<comment type="caution">
    <text evidence="2">The sequence shown here is derived from an EMBL/GenBank/DDBJ whole genome shotgun (WGS) entry which is preliminary data.</text>
</comment>
<dbReference type="Pfam" id="PF02585">
    <property type="entry name" value="PIG-L"/>
    <property type="match status" value="1"/>
</dbReference>
<reference evidence="2" key="1">
    <citation type="submission" date="2023-03" db="EMBL/GenBank/DDBJ databases">
        <title>Actinorhabdospora filicis NBRC 111898.</title>
        <authorList>
            <person name="Ichikawa N."/>
            <person name="Sato H."/>
            <person name="Tonouchi N."/>
        </authorList>
    </citation>
    <scope>NUCLEOTIDE SEQUENCE</scope>
    <source>
        <strain evidence="2">NBRC 111898</strain>
    </source>
</reference>
<evidence type="ECO:0000256" key="1">
    <source>
        <dbReference type="ARBA" id="ARBA00022833"/>
    </source>
</evidence>
<proteinExistence type="predicted"/>